<comment type="catalytic activity">
    <reaction evidence="1">
        <text>ATP = 3',5'-cyclic AMP + diphosphate</text>
        <dbReference type="Rhea" id="RHEA:15389"/>
        <dbReference type="ChEBI" id="CHEBI:30616"/>
        <dbReference type="ChEBI" id="CHEBI:33019"/>
        <dbReference type="ChEBI" id="CHEBI:58165"/>
        <dbReference type="EC" id="4.6.1.1"/>
    </reaction>
</comment>
<feature type="compositionally biased region" description="Pro residues" evidence="17">
    <location>
        <begin position="311"/>
        <end position="324"/>
    </location>
</feature>
<evidence type="ECO:0000256" key="17">
    <source>
        <dbReference type="SAM" id="MobiDB-lite"/>
    </source>
</evidence>
<dbReference type="EC" id="4.6.1.1" evidence="4"/>
<dbReference type="AlphaFoldDB" id="A0A3R7ML65"/>
<feature type="compositionally biased region" description="Polar residues" evidence="17">
    <location>
        <begin position="461"/>
        <end position="472"/>
    </location>
</feature>
<keyword evidence="10" id="KW-0460">Magnesium</keyword>
<evidence type="ECO:0000256" key="10">
    <source>
        <dbReference type="ARBA" id="ARBA00022842"/>
    </source>
</evidence>
<evidence type="ECO:0000256" key="8">
    <source>
        <dbReference type="ARBA" id="ARBA00022741"/>
    </source>
</evidence>
<dbReference type="PANTHER" id="PTHR45627">
    <property type="entry name" value="ADENYLATE CYCLASE TYPE 1"/>
    <property type="match status" value="1"/>
</dbReference>
<dbReference type="InterPro" id="IPR001054">
    <property type="entry name" value="A/G_cyclase"/>
</dbReference>
<feature type="region of interest" description="Disordered" evidence="17">
    <location>
        <begin position="306"/>
        <end position="336"/>
    </location>
</feature>
<name>A0A3R7ML65_PENVA</name>
<keyword evidence="21" id="KW-1185">Reference proteome</keyword>
<keyword evidence="14" id="KW-0325">Glycoprotein</keyword>
<dbReference type="GO" id="GO:0007193">
    <property type="term" value="P:adenylate cyclase-inhibiting G protein-coupled receptor signaling pathway"/>
    <property type="evidence" value="ECO:0007669"/>
    <property type="project" value="TreeGrafter"/>
</dbReference>
<keyword evidence="15 16" id="KW-0456">Lyase</keyword>
<keyword evidence="13" id="KW-0472">Membrane</keyword>
<evidence type="ECO:0000256" key="9">
    <source>
        <dbReference type="ARBA" id="ARBA00022840"/>
    </source>
</evidence>
<gene>
    <name evidence="20" type="ORF">C7M84_001578</name>
</gene>
<evidence type="ECO:0000256" key="4">
    <source>
        <dbReference type="ARBA" id="ARBA00012201"/>
    </source>
</evidence>
<proteinExistence type="inferred from homology"/>
<evidence type="ECO:0000256" key="14">
    <source>
        <dbReference type="ARBA" id="ARBA00023180"/>
    </source>
</evidence>
<evidence type="ECO:0000256" key="11">
    <source>
        <dbReference type="ARBA" id="ARBA00022989"/>
    </source>
</evidence>
<feature type="compositionally biased region" description="Polar residues" evidence="17">
    <location>
        <begin position="408"/>
        <end position="455"/>
    </location>
</feature>
<dbReference type="GO" id="GO:0006171">
    <property type="term" value="P:cAMP biosynthetic process"/>
    <property type="evidence" value="ECO:0007669"/>
    <property type="project" value="UniProtKB-KW"/>
</dbReference>
<keyword evidence="8" id="KW-0547">Nucleotide-binding</keyword>
<keyword evidence="6" id="KW-0479">Metal-binding</keyword>
<evidence type="ECO:0000256" key="15">
    <source>
        <dbReference type="ARBA" id="ARBA00023239"/>
    </source>
</evidence>
<dbReference type="GO" id="GO:0005886">
    <property type="term" value="C:plasma membrane"/>
    <property type="evidence" value="ECO:0007669"/>
    <property type="project" value="TreeGrafter"/>
</dbReference>
<evidence type="ECO:0000259" key="19">
    <source>
        <dbReference type="PROSITE" id="PS50125"/>
    </source>
</evidence>
<dbReference type="GO" id="GO:0046872">
    <property type="term" value="F:metal ion binding"/>
    <property type="evidence" value="ECO:0007669"/>
    <property type="project" value="UniProtKB-KW"/>
</dbReference>
<keyword evidence="18" id="KW-0732">Signal</keyword>
<keyword evidence="7" id="KW-0677">Repeat</keyword>
<reference evidence="20 21" key="2">
    <citation type="submission" date="2019-01" db="EMBL/GenBank/DDBJ databases">
        <title>The decoding of complex shrimp genome reveals the adaptation for benthos swimmer, frequently molting mechanism and breeding impact on genome.</title>
        <authorList>
            <person name="Sun Y."/>
            <person name="Gao Y."/>
            <person name="Yu Y."/>
        </authorList>
    </citation>
    <scope>NUCLEOTIDE SEQUENCE [LARGE SCALE GENOMIC DNA]</scope>
    <source>
        <tissue evidence="20">Muscle</tissue>
    </source>
</reference>
<accession>A0A3R7ML65</accession>
<sequence length="701" mass="75531">MGVQAMMLMGVLGVLGGQSEARARAQHTWAYQVMEEQEKVDRMKNVNKILLENILPVHLVDRFICDTPKELYHERYSSVGVMFASIPNYKEFYDETDVNKQGLECLRLLNEIIYDYDELLAKPKFSVIEKIKTIGSTYMVAAGLHPGKENARDRTEYCLVLLVEFALAMAAALDSINRESFQNFKLRVGLAHGPVIAGVVGAQKPQYDIWGNTVNVASRMDSTGVMGRIQVTEETAAIFQGAGWKCECRGPRAIKGKGTLVTYLVTTPQDPPASELRNAASAYALRPEEGALLRRPTAASVKDVLTVGSNPLPPRPPQKDPSPLPTGGSCASAQRTSEAVPIQKILVTAKNIDVTSGNVSDAVNSMALRDNGGGGEEVPAGAGKATAGGGPFETSPVEANIARGARSRGSQCLDEQQGKAQSNADSSLPNPNRQAHATSTSDGVSSSKENMTRVNNPHPVTKQTAETHSSAPENPVQPVLAKDSTAESTTAILNRMPFERQNSSKHEKKAADSFVLLDTRDFTQPSLTYIDECSVINENGLETKFQGELSENMSIYENPTNAVQQPAVTNKNAPKYEAMQKRNGHSGASVEDITENQGSHVYPGKSTPSERASLLPKITRGKSVEIFSSAENNRTTGDATKRRISVANCVSEAKITLTNNGECRENGSKGRDGAASGGSVTKASHVLASDIILRKKNQVFV</sequence>
<dbReference type="GO" id="GO:0004016">
    <property type="term" value="F:adenylate cyclase activity"/>
    <property type="evidence" value="ECO:0007669"/>
    <property type="project" value="UniProtKB-EC"/>
</dbReference>
<comment type="subcellular location">
    <subcellularLocation>
        <location evidence="3">Membrane</location>
        <topology evidence="3">Multi-pass membrane protein</topology>
    </subcellularLocation>
</comment>
<keyword evidence="9" id="KW-0067">ATP-binding</keyword>
<comment type="caution">
    <text evidence="20">The sequence shown here is derived from an EMBL/GenBank/DDBJ whole genome shotgun (WGS) entry which is preliminary data.</text>
</comment>
<evidence type="ECO:0000256" key="16">
    <source>
        <dbReference type="RuleBase" id="RU000405"/>
    </source>
</evidence>
<dbReference type="PROSITE" id="PS50125">
    <property type="entry name" value="GUANYLATE_CYCLASE_2"/>
    <property type="match status" value="1"/>
</dbReference>
<dbReference type="InterPro" id="IPR018297">
    <property type="entry name" value="A/G_cyclase_CS"/>
</dbReference>
<comment type="similarity">
    <text evidence="16">Belongs to the adenylyl cyclase class-4/guanylyl cyclase family.</text>
</comment>
<organism evidence="20 21">
    <name type="scientific">Penaeus vannamei</name>
    <name type="common">Whiteleg shrimp</name>
    <name type="synonym">Litopenaeus vannamei</name>
    <dbReference type="NCBI Taxonomy" id="6689"/>
    <lineage>
        <taxon>Eukaryota</taxon>
        <taxon>Metazoa</taxon>
        <taxon>Ecdysozoa</taxon>
        <taxon>Arthropoda</taxon>
        <taxon>Crustacea</taxon>
        <taxon>Multicrustacea</taxon>
        <taxon>Malacostraca</taxon>
        <taxon>Eumalacostraca</taxon>
        <taxon>Eucarida</taxon>
        <taxon>Decapoda</taxon>
        <taxon>Dendrobranchiata</taxon>
        <taxon>Penaeoidea</taxon>
        <taxon>Penaeidae</taxon>
        <taxon>Penaeus</taxon>
    </lineage>
</organism>
<dbReference type="PROSITE" id="PS00452">
    <property type="entry name" value="GUANYLATE_CYCLASE_1"/>
    <property type="match status" value="1"/>
</dbReference>
<evidence type="ECO:0000313" key="21">
    <source>
        <dbReference type="Proteomes" id="UP000283509"/>
    </source>
</evidence>
<dbReference type="CDD" id="cd07302">
    <property type="entry name" value="CHD"/>
    <property type="match status" value="1"/>
</dbReference>
<evidence type="ECO:0000256" key="1">
    <source>
        <dbReference type="ARBA" id="ARBA00001593"/>
    </source>
</evidence>
<feature type="signal peptide" evidence="18">
    <location>
        <begin position="1"/>
        <end position="21"/>
    </location>
</feature>
<keyword evidence="11" id="KW-1133">Transmembrane helix</keyword>
<evidence type="ECO:0000256" key="18">
    <source>
        <dbReference type="SAM" id="SignalP"/>
    </source>
</evidence>
<evidence type="ECO:0000256" key="3">
    <source>
        <dbReference type="ARBA" id="ARBA00004141"/>
    </source>
</evidence>
<dbReference type="GO" id="GO:0005524">
    <property type="term" value="F:ATP binding"/>
    <property type="evidence" value="ECO:0007669"/>
    <property type="project" value="UniProtKB-KW"/>
</dbReference>
<evidence type="ECO:0000256" key="2">
    <source>
        <dbReference type="ARBA" id="ARBA00001946"/>
    </source>
</evidence>
<dbReference type="OrthoDB" id="10035433at2759"/>
<evidence type="ECO:0000313" key="20">
    <source>
        <dbReference type="EMBL" id="ROT79714.1"/>
    </source>
</evidence>
<dbReference type="FunFam" id="3.30.70.1230:FF:000001">
    <property type="entry name" value="Adenylate cyclase"/>
    <property type="match status" value="1"/>
</dbReference>
<feature type="chain" id="PRO_5018712038" description="adenylate cyclase" evidence="18">
    <location>
        <begin position="22"/>
        <end position="701"/>
    </location>
</feature>
<evidence type="ECO:0000256" key="7">
    <source>
        <dbReference type="ARBA" id="ARBA00022737"/>
    </source>
</evidence>
<dbReference type="Gene3D" id="3.30.70.1230">
    <property type="entry name" value="Nucleotide cyclase"/>
    <property type="match status" value="1"/>
</dbReference>
<feature type="region of interest" description="Disordered" evidence="17">
    <location>
        <begin position="365"/>
        <end position="484"/>
    </location>
</feature>
<dbReference type="Pfam" id="PF00211">
    <property type="entry name" value="Guanylate_cyc"/>
    <property type="match status" value="1"/>
</dbReference>
<dbReference type="Proteomes" id="UP000283509">
    <property type="component" value="Unassembled WGS sequence"/>
</dbReference>
<evidence type="ECO:0000256" key="5">
    <source>
        <dbReference type="ARBA" id="ARBA00022692"/>
    </source>
</evidence>
<dbReference type="SMART" id="SM00044">
    <property type="entry name" value="CYCc"/>
    <property type="match status" value="1"/>
</dbReference>
<dbReference type="PANTHER" id="PTHR45627:SF12">
    <property type="entry name" value="ADENYLATE CYCLASE TYPE 2"/>
    <property type="match status" value="1"/>
</dbReference>
<feature type="domain" description="Guanylate cyclase" evidence="19">
    <location>
        <begin position="80"/>
        <end position="221"/>
    </location>
</feature>
<dbReference type="SUPFAM" id="SSF55073">
    <property type="entry name" value="Nucleotide cyclase"/>
    <property type="match status" value="1"/>
</dbReference>
<reference evidence="20 21" key="1">
    <citation type="submission" date="2018-04" db="EMBL/GenBank/DDBJ databases">
        <authorList>
            <person name="Zhang X."/>
            <person name="Yuan J."/>
            <person name="Li F."/>
            <person name="Xiang J."/>
        </authorList>
    </citation>
    <scope>NUCLEOTIDE SEQUENCE [LARGE SCALE GENOMIC DNA]</scope>
    <source>
        <tissue evidence="20">Muscle</tissue>
    </source>
</reference>
<evidence type="ECO:0000256" key="6">
    <source>
        <dbReference type="ARBA" id="ARBA00022723"/>
    </source>
</evidence>
<keyword evidence="5" id="KW-0812">Transmembrane</keyword>
<dbReference type="EMBL" id="QCYY01001200">
    <property type="protein sequence ID" value="ROT79714.1"/>
    <property type="molecule type" value="Genomic_DNA"/>
</dbReference>
<dbReference type="STRING" id="6689.A0A3R7ML65"/>
<dbReference type="GO" id="GO:0035556">
    <property type="term" value="P:intracellular signal transduction"/>
    <property type="evidence" value="ECO:0007669"/>
    <property type="project" value="InterPro"/>
</dbReference>
<evidence type="ECO:0000256" key="13">
    <source>
        <dbReference type="ARBA" id="ARBA00023136"/>
    </source>
</evidence>
<evidence type="ECO:0000256" key="12">
    <source>
        <dbReference type="ARBA" id="ARBA00022998"/>
    </source>
</evidence>
<dbReference type="InterPro" id="IPR029787">
    <property type="entry name" value="Nucleotide_cyclase"/>
</dbReference>
<keyword evidence="12" id="KW-0115">cAMP biosynthesis</keyword>
<dbReference type="GO" id="GO:0007189">
    <property type="term" value="P:adenylate cyclase-activating G protein-coupled receptor signaling pathway"/>
    <property type="evidence" value="ECO:0007669"/>
    <property type="project" value="TreeGrafter"/>
</dbReference>
<protein>
    <recommendedName>
        <fullName evidence="4">adenylate cyclase</fullName>
        <ecNumber evidence="4">4.6.1.1</ecNumber>
    </recommendedName>
</protein>
<comment type="cofactor">
    <cofactor evidence="2">
        <name>Mg(2+)</name>
        <dbReference type="ChEBI" id="CHEBI:18420"/>
    </cofactor>
</comment>